<evidence type="ECO:0000313" key="4">
    <source>
        <dbReference type="RefSeq" id="XP_033579141.1"/>
    </source>
</evidence>
<sequence length="103" mass="11788">TIMVQGIFNLIAQQDQNTSIGIARDSRMIAAESKRDSTSMKTIAVVTMTFLPGTFIAAIFSMPMFQWDATSPTDVVNKRFWVYWSITIPLTLLTFLAWFFRIR</sequence>
<dbReference type="EMBL" id="MU003697">
    <property type="protein sequence ID" value="KAF2812177.1"/>
    <property type="molecule type" value="Genomic_DNA"/>
</dbReference>
<dbReference type="RefSeq" id="XP_033579141.1">
    <property type="nucleotide sequence ID" value="XM_033714450.1"/>
</dbReference>
<feature type="non-terminal residue" evidence="2">
    <location>
        <position position="103"/>
    </location>
</feature>
<reference evidence="2 4" key="1">
    <citation type="journal article" date="2020" name="Stud. Mycol.">
        <title>101 Dothideomycetes genomes: a test case for predicting lifestyles and emergence of pathogens.</title>
        <authorList>
            <person name="Haridas S."/>
            <person name="Albert R."/>
            <person name="Binder M."/>
            <person name="Bloem J."/>
            <person name="Labutti K."/>
            <person name="Salamov A."/>
            <person name="Andreopoulos B."/>
            <person name="Baker S."/>
            <person name="Barry K."/>
            <person name="Bills G."/>
            <person name="Bluhm B."/>
            <person name="Cannon C."/>
            <person name="Castanera R."/>
            <person name="Culley D."/>
            <person name="Daum C."/>
            <person name="Ezra D."/>
            <person name="Gonzalez J."/>
            <person name="Henrissat B."/>
            <person name="Kuo A."/>
            <person name="Liang C."/>
            <person name="Lipzen A."/>
            <person name="Lutzoni F."/>
            <person name="Magnuson J."/>
            <person name="Mondo S."/>
            <person name="Nolan M."/>
            <person name="Ohm R."/>
            <person name="Pangilinan J."/>
            <person name="Park H.-J."/>
            <person name="Ramirez L."/>
            <person name="Alfaro M."/>
            <person name="Sun H."/>
            <person name="Tritt A."/>
            <person name="Yoshinaga Y."/>
            <person name="Zwiers L.-H."/>
            <person name="Turgeon B."/>
            <person name="Goodwin S."/>
            <person name="Spatafora J."/>
            <person name="Crous P."/>
            <person name="Grigoriev I."/>
        </authorList>
    </citation>
    <scope>NUCLEOTIDE SEQUENCE</scope>
    <source>
        <strain evidence="2 4">CBS 304.34</strain>
    </source>
</reference>
<keyword evidence="3" id="KW-1185">Reference proteome</keyword>
<reference evidence="4" key="3">
    <citation type="submission" date="2025-04" db="UniProtKB">
        <authorList>
            <consortium name="RefSeq"/>
        </authorList>
    </citation>
    <scope>IDENTIFICATION</scope>
    <source>
        <strain evidence="4">CBS 304.34</strain>
    </source>
</reference>
<dbReference type="Gene3D" id="1.20.58.340">
    <property type="entry name" value="Magnesium transport protein CorA, transmembrane region"/>
    <property type="match status" value="1"/>
</dbReference>
<keyword evidence="1" id="KW-1133">Transmembrane helix</keyword>
<proteinExistence type="predicted"/>
<accession>A0A6A6YWA5</accession>
<organism evidence="2">
    <name type="scientific">Mytilinidion resinicola</name>
    <dbReference type="NCBI Taxonomy" id="574789"/>
    <lineage>
        <taxon>Eukaryota</taxon>
        <taxon>Fungi</taxon>
        <taxon>Dikarya</taxon>
        <taxon>Ascomycota</taxon>
        <taxon>Pezizomycotina</taxon>
        <taxon>Dothideomycetes</taxon>
        <taxon>Pleosporomycetidae</taxon>
        <taxon>Mytilinidiales</taxon>
        <taxon>Mytilinidiaceae</taxon>
        <taxon>Mytilinidion</taxon>
    </lineage>
</organism>
<feature type="transmembrane region" description="Helical" evidence="1">
    <location>
        <begin position="43"/>
        <end position="61"/>
    </location>
</feature>
<name>A0A6A6YWA5_9PEZI</name>
<dbReference type="OrthoDB" id="2830640at2759"/>
<keyword evidence="1" id="KW-0812">Transmembrane</keyword>
<evidence type="ECO:0000313" key="3">
    <source>
        <dbReference type="Proteomes" id="UP000504636"/>
    </source>
</evidence>
<feature type="non-terminal residue" evidence="2">
    <location>
        <position position="1"/>
    </location>
</feature>
<keyword evidence="1" id="KW-0472">Membrane</keyword>
<evidence type="ECO:0000256" key="1">
    <source>
        <dbReference type="SAM" id="Phobius"/>
    </source>
</evidence>
<feature type="transmembrane region" description="Helical" evidence="1">
    <location>
        <begin position="81"/>
        <end position="100"/>
    </location>
</feature>
<dbReference type="AlphaFoldDB" id="A0A6A6YWA5"/>
<evidence type="ECO:0000313" key="2">
    <source>
        <dbReference type="EMBL" id="KAF2812177.1"/>
    </source>
</evidence>
<gene>
    <name evidence="2 4" type="ORF">BDZ99DRAFT_347708</name>
</gene>
<reference evidence="4" key="2">
    <citation type="submission" date="2020-04" db="EMBL/GenBank/DDBJ databases">
        <authorList>
            <consortium name="NCBI Genome Project"/>
        </authorList>
    </citation>
    <scope>NUCLEOTIDE SEQUENCE</scope>
    <source>
        <strain evidence="4">CBS 304.34</strain>
    </source>
</reference>
<protein>
    <submittedName>
        <fullName evidence="2 4">Uncharacterized protein</fullName>
    </submittedName>
</protein>
<dbReference type="Proteomes" id="UP000504636">
    <property type="component" value="Unplaced"/>
</dbReference>
<dbReference type="GeneID" id="54455343"/>